<dbReference type="RefSeq" id="WP_157164450.1">
    <property type="nucleotide sequence ID" value="NZ_WPNZ01000002.1"/>
</dbReference>
<proteinExistence type="predicted"/>
<dbReference type="EMBL" id="WPNZ01000002">
    <property type="protein sequence ID" value="MVO84191.1"/>
    <property type="molecule type" value="Genomic_DNA"/>
</dbReference>
<evidence type="ECO:0000313" key="2">
    <source>
        <dbReference type="Proteomes" id="UP000483802"/>
    </source>
</evidence>
<keyword evidence="2" id="KW-1185">Reference proteome</keyword>
<name>A0A6L6WW08_9ACTN</name>
<organism evidence="1 2">
    <name type="scientific">Streptomyces typhae</name>
    <dbReference type="NCBI Taxonomy" id="2681492"/>
    <lineage>
        <taxon>Bacteria</taxon>
        <taxon>Bacillati</taxon>
        <taxon>Actinomycetota</taxon>
        <taxon>Actinomycetes</taxon>
        <taxon>Kitasatosporales</taxon>
        <taxon>Streptomycetaceae</taxon>
        <taxon>Streptomyces</taxon>
    </lineage>
</organism>
<dbReference type="AlphaFoldDB" id="A0A6L6WW08"/>
<accession>A0A6L6WW08</accession>
<comment type="caution">
    <text evidence="1">The sequence shown here is derived from an EMBL/GenBank/DDBJ whole genome shotgun (WGS) entry which is preliminary data.</text>
</comment>
<sequence>MLLDVSTRATGPLFDGRARAAANAYVNRLERQLAEEGLNILRVEMRAVFRNPTGYYESRCRVEDGRRITDSRVVYGPWLAGVGSRNFPVTRFKGYDHWIRTRHQLNERKVGLGERLLRRYTGRM</sequence>
<gene>
    <name evidence="1" type="ORF">GPA10_05240</name>
</gene>
<dbReference type="Proteomes" id="UP000483802">
    <property type="component" value="Unassembled WGS sequence"/>
</dbReference>
<protein>
    <submittedName>
        <fullName evidence="1">Uncharacterized protein</fullName>
    </submittedName>
</protein>
<evidence type="ECO:0000313" key="1">
    <source>
        <dbReference type="EMBL" id="MVO84191.1"/>
    </source>
</evidence>
<reference evidence="1 2" key="1">
    <citation type="submission" date="2019-11" db="EMBL/GenBank/DDBJ databases">
        <title>Streptomyces typhae sp. nov., a novel endophytic actinomycete isolated from the root of cattail pollen (Typha angustifolia L.).</title>
        <authorList>
            <person name="Peng C."/>
        </authorList>
    </citation>
    <scope>NUCLEOTIDE SEQUENCE [LARGE SCALE GENOMIC DNA]</scope>
    <source>
        <strain evidence="2">p1417</strain>
    </source>
</reference>